<gene>
    <name evidence="2" type="ORF">ACFPMF_23960</name>
</gene>
<sequence>MKTLLKCSLVALLLAFAPCAEVQAFGRPKADAVMYQSSLYTDAAGKLRLAVDKQAGGSVSVRLINVAGKEYFLQRIGKNQRKARIRIDISALSDGAYQVVLTNGVTSFTNHLTITTELPGFSGRWIALN</sequence>
<protein>
    <recommendedName>
        <fullName evidence="4">Secretion system C-terminal sorting domain-containing protein</fullName>
    </recommendedName>
</protein>
<evidence type="ECO:0008006" key="4">
    <source>
        <dbReference type="Google" id="ProtNLM"/>
    </source>
</evidence>
<proteinExistence type="predicted"/>
<evidence type="ECO:0000256" key="1">
    <source>
        <dbReference type="SAM" id="SignalP"/>
    </source>
</evidence>
<organism evidence="2 3">
    <name type="scientific">Larkinella bovis</name>
    <dbReference type="NCBI Taxonomy" id="683041"/>
    <lineage>
        <taxon>Bacteria</taxon>
        <taxon>Pseudomonadati</taxon>
        <taxon>Bacteroidota</taxon>
        <taxon>Cytophagia</taxon>
        <taxon>Cytophagales</taxon>
        <taxon>Spirosomataceae</taxon>
        <taxon>Larkinella</taxon>
    </lineage>
</organism>
<reference evidence="3" key="1">
    <citation type="journal article" date="2019" name="Int. J. Syst. Evol. Microbiol.">
        <title>The Global Catalogue of Microorganisms (GCM) 10K type strain sequencing project: providing services to taxonomists for standard genome sequencing and annotation.</title>
        <authorList>
            <consortium name="The Broad Institute Genomics Platform"/>
            <consortium name="The Broad Institute Genome Sequencing Center for Infectious Disease"/>
            <person name="Wu L."/>
            <person name="Ma J."/>
        </authorList>
    </citation>
    <scope>NUCLEOTIDE SEQUENCE [LARGE SCALE GENOMIC DNA]</scope>
    <source>
        <strain evidence="3">CCUG 55250</strain>
    </source>
</reference>
<accession>A0ABW0IGK3</accession>
<keyword evidence="3" id="KW-1185">Reference proteome</keyword>
<evidence type="ECO:0000313" key="2">
    <source>
        <dbReference type="EMBL" id="MFC5412401.1"/>
    </source>
</evidence>
<comment type="caution">
    <text evidence="2">The sequence shown here is derived from an EMBL/GenBank/DDBJ whole genome shotgun (WGS) entry which is preliminary data.</text>
</comment>
<evidence type="ECO:0000313" key="3">
    <source>
        <dbReference type="Proteomes" id="UP001596106"/>
    </source>
</evidence>
<dbReference type="EMBL" id="JBHSMA010000012">
    <property type="protein sequence ID" value="MFC5412401.1"/>
    <property type="molecule type" value="Genomic_DNA"/>
</dbReference>
<feature type="chain" id="PRO_5047382266" description="Secretion system C-terminal sorting domain-containing protein" evidence="1">
    <location>
        <begin position="23"/>
        <end position="129"/>
    </location>
</feature>
<feature type="signal peptide" evidence="1">
    <location>
        <begin position="1"/>
        <end position="22"/>
    </location>
</feature>
<name>A0ABW0IGK3_9BACT</name>
<keyword evidence="1" id="KW-0732">Signal</keyword>
<dbReference type="Proteomes" id="UP001596106">
    <property type="component" value="Unassembled WGS sequence"/>
</dbReference>
<dbReference type="RefSeq" id="WP_379849875.1">
    <property type="nucleotide sequence ID" value="NZ_JBHSMA010000012.1"/>
</dbReference>